<dbReference type="EMBL" id="LLZU01000036">
    <property type="protein sequence ID" value="KRV47607.1"/>
    <property type="molecule type" value="Genomic_DNA"/>
</dbReference>
<accession>A0A0T6LND1</accession>
<feature type="region of interest" description="Disordered" evidence="1">
    <location>
        <begin position="61"/>
        <end position="144"/>
    </location>
</feature>
<proteinExistence type="predicted"/>
<feature type="domain" description="Peptidoglycan binding-like" evidence="3">
    <location>
        <begin position="180"/>
        <end position="227"/>
    </location>
</feature>
<feature type="transmembrane region" description="Helical" evidence="2">
    <location>
        <begin position="42"/>
        <end position="62"/>
    </location>
</feature>
<feature type="compositionally biased region" description="Pro residues" evidence="1">
    <location>
        <begin position="1"/>
        <end position="10"/>
    </location>
</feature>
<evidence type="ECO:0000313" key="5">
    <source>
        <dbReference type="Proteomes" id="UP000050867"/>
    </source>
</evidence>
<dbReference type="eggNOG" id="COG3409">
    <property type="taxonomic scope" value="Bacteria"/>
</dbReference>
<keyword evidence="2" id="KW-0812">Transmembrane</keyword>
<gene>
    <name evidence="4" type="ORF">AQ490_06865</name>
</gene>
<evidence type="ECO:0000313" key="4">
    <source>
        <dbReference type="EMBL" id="KRV47607.1"/>
    </source>
</evidence>
<dbReference type="InterPro" id="IPR002477">
    <property type="entry name" value="Peptidoglycan-bd-like"/>
</dbReference>
<dbReference type="STRING" id="76728.AQ490_06865"/>
<evidence type="ECO:0000259" key="3">
    <source>
        <dbReference type="Pfam" id="PF01471"/>
    </source>
</evidence>
<dbReference type="RefSeq" id="WP_018386202.1">
    <property type="nucleotide sequence ID" value="NZ_LLZU01000036.1"/>
</dbReference>
<evidence type="ECO:0000256" key="2">
    <source>
        <dbReference type="SAM" id="Phobius"/>
    </source>
</evidence>
<evidence type="ECO:0000256" key="1">
    <source>
        <dbReference type="SAM" id="MobiDB-lite"/>
    </source>
</evidence>
<dbReference type="Proteomes" id="UP000050867">
    <property type="component" value="Unassembled WGS sequence"/>
</dbReference>
<dbReference type="SUPFAM" id="SSF47090">
    <property type="entry name" value="PGBD-like"/>
    <property type="match status" value="1"/>
</dbReference>
<reference evidence="4 5" key="1">
    <citation type="submission" date="2015-10" db="EMBL/GenBank/DDBJ databases">
        <title>Draft genome sequence of pyrrolomycin-producing Streptomyces vitaminophilus.</title>
        <authorList>
            <person name="Graham D.E."/>
            <person name="Mahan K.M."/>
            <person name="Klingeman D.M."/>
            <person name="Hettich R.L."/>
            <person name="Parry R.J."/>
        </authorList>
    </citation>
    <scope>NUCLEOTIDE SEQUENCE [LARGE SCALE GENOMIC DNA]</scope>
    <source>
        <strain evidence="4 5">ATCC 31673</strain>
    </source>
</reference>
<keyword evidence="2" id="KW-1133">Transmembrane helix</keyword>
<sequence length="411" mass="41376">MRTPADPPPAQGVGRPADPAVAGHEGGDGSAPRRRRPVRTSLVALAVVVVAAASGLAATGALGSDGGGSAAAAPSGPARTAKVEKATLTRTETVDGTLGYGEATAVRAPGSGTPAEDGGQGGAPAGRATAGDGSGVLTQLPGEGQVIRRGDPVYSVDERRVPLLYGSTPLYRTLDVGAEGGDVQVLERNLAALGHTGFTVDREYTSGTAEAVRAWQEDLGREETGTVAPGDAVVAPGARRVAEVKASIATVPSGDVLTWTGTTRLVSVDLDVRYEDLVDEGTEATVALPDGTRVNAVVADVGNAATARPAQEDGGSDGATLPVELTVRDQEQLGRYQAAPVDVTLAAETRRDVLAVPVNALVARQGGGYAVQVVTDGGVEYRPVRLGMFADGRVEVSGAGVTEGLDVGVPG</sequence>
<dbReference type="InterPro" id="IPR036366">
    <property type="entry name" value="PGBDSf"/>
</dbReference>
<dbReference type="InterPro" id="IPR036365">
    <property type="entry name" value="PGBD-like_sf"/>
</dbReference>
<name>A0A0T6LND1_WENVI</name>
<dbReference type="Gene3D" id="2.40.420.20">
    <property type="match status" value="1"/>
</dbReference>
<keyword evidence="5" id="KW-1185">Reference proteome</keyword>
<dbReference type="AlphaFoldDB" id="A0A0T6LND1"/>
<feature type="region of interest" description="Disordered" evidence="1">
    <location>
        <begin position="1"/>
        <end position="36"/>
    </location>
</feature>
<keyword evidence="2" id="KW-0472">Membrane</keyword>
<protein>
    <recommendedName>
        <fullName evidence="3">Peptidoglycan binding-like domain-containing protein</fullName>
    </recommendedName>
</protein>
<dbReference type="Pfam" id="PF01471">
    <property type="entry name" value="PG_binding_1"/>
    <property type="match status" value="1"/>
</dbReference>
<dbReference type="Gene3D" id="1.10.101.10">
    <property type="entry name" value="PGBD-like superfamily/PGBD"/>
    <property type="match status" value="1"/>
</dbReference>
<organism evidence="4 5">
    <name type="scientific">Wenjunlia vitaminophila</name>
    <name type="common">Streptomyces vitaminophilus</name>
    <dbReference type="NCBI Taxonomy" id="76728"/>
    <lineage>
        <taxon>Bacteria</taxon>
        <taxon>Bacillati</taxon>
        <taxon>Actinomycetota</taxon>
        <taxon>Actinomycetes</taxon>
        <taxon>Kitasatosporales</taxon>
        <taxon>Streptomycetaceae</taxon>
        <taxon>Wenjunlia</taxon>
    </lineage>
</organism>
<comment type="caution">
    <text evidence="4">The sequence shown here is derived from an EMBL/GenBank/DDBJ whole genome shotgun (WGS) entry which is preliminary data.</text>
</comment>